<feature type="region of interest" description="Disordered" evidence="1">
    <location>
        <begin position="72"/>
        <end position="96"/>
    </location>
</feature>
<evidence type="ECO:0000256" key="1">
    <source>
        <dbReference type="SAM" id="MobiDB-lite"/>
    </source>
</evidence>
<evidence type="ECO:0000313" key="2">
    <source>
        <dbReference type="EMBL" id="KAJ1187099.1"/>
    </source>
</evidence>
<accession>A0AAV7UDB9</accession>
<dbReference type="EMBL" id="JANPWB010000005">
    <property type="protein sequence ID" value="KAJ1187099.1"/>
    <property type="molecule type" value="Genomic_DNA"/>
</dbReference>
<reference evidence="2" key="1">
    <citation type="journal article" date="2022" name="bioRxiv">
        <title>Sequencing and chromosome-scale assembly of the giantPleurodeles waltlgenome.</title>
        <authorList>
            <person name="Brown T."/>
            <person name="Elewa A."/>
            <person name="Iarovenko S."/>
            <person name="Subramanian E."/>
            <person name="Araus A.J."/>
            <person name="Petzold A."/>
            <person name="Susuki M."/>
            <person name="Suzuki K.-i.T."/>
            <person name="Hayashi T."/>
            <person name="Toyoda A."/>
            <person name="Oliveira C."/>
            <person name="Osipova E."/>
            <person name="Leigh N.D."/>
            <person name="Simon A."/>
            <person name="Yun M.H."/>
        </authorList>
    </citation>
    <scope>NUCLEOTIDE SEQUENCE</scope>
    <source>
        <strain evidence="2">20211129_DDA</strain>
        <tissue evidence="2">Liver</tissue>
    </source>
</reference>
<sequence length="96" mass="9711">MHEKQGGPRLEVKAVALRGDLDFCGREDTAAGSGVGSSPAHPPSLVALTEALLPGYGANHAPRSAALWSSRLNPGGLMGAGASPARRGGETTHQIS</sequence>
<keyword evidence="3" id="KW-1185">Reference proteome</keyword>
<proteinExistence type="predicted"/>
<protein>
    <submittedName>
        <fullName evidence="2">Uncharacterized protein</fullName>
    </submittedName>
</protein>
<name>A0AAV7UDB9_PLEWA</name>
<evidence type="ECO:0000313" key="3">
    <source>
        <dbReference type="Proteomes" id="UP001066276"/>
    </source>
</evidence>
<gene>
    <name evidence="2" type="ORF">NDU88_003878</name>
</gene>
<dbReference type="Proteomes" id="UP001066276">
    <property type="component" value="Chromosome 3_1"/>
</dbReference>
<organism evidence="2 3">
    <name type="scientific">Pleurodeles waltl</name>
    <name type="common">Iberian ribbed newt</name>
    <dbReference type="NCBI Taxonomy" id="8319"/>
    <lineage>
        <taxon>Eukaryota</taxon>
        <taxon>Metazoa</taxon>
        <taxon>Chordata</taxon>
        <taxon>Craniata</taxon>
        <taxon>Vertebrata</taxon>
        <taxon>Euteleostomi</taxon>
        <taxon>Amphibia</taxon>
        <taxon>Batrachia</taxon>
        <taxon>Caudata</taxon>
        <taxon>Salamandroidea</taxon>
        <taxon>Salamandridae</taxon>
        <taxon>Pleurodelinae</taxon>
        <taxon>Pleurodeles</taxon>
    </lineage>
</organism>
<comment type="caution">
    <text evidence="2">The sequence shown here is derived from an EMBL/GenBank/DDBJ whole genome shotgun (WGS) entry which is preliminary data.</text>
</comment>
<dbReference type="AlphaFoldDB" id="A0AAV7UDB9"/>